<accession>A0A640S4H3</accession>
<evidence type="ECO:0000313" key="2">
    <source>
        <dbReference type="EMBL" id="GFE05296.1"/>
    </source>
</evidence>
<evidence type="ECO:0000313" key="3">
    <source>
        <dbReference type="Proteomes" id="UP000435837"/>
    </source>
</evidence>
<protein>
    <submittedName>
        <fullName evidence="2">Uncharacterized protein</fullName>
    </submittedName>
</protein>
<proteinExistence type="predicted"/>
<dbReference type="AlphaFoldDB" id="A0A640S4H3"/>
<gene>
    <name evidence="2" type="ORF">Scani_15640</name>
</gene>
<organism evidence="2 3">
    <name type="scientific">Streptomyces caniferus</name>
    <dbReference type="NCBI Taxonomy" id="285557"/>
    <lineage>
        <taxon>Bacteria</taxon>
        <taxon>Bacillati</taxon>
        <taxon>Actinomycetota</taxon>
        <taxon>Actinomycetes</taxon>
        <taxon>Kitasatosporales</taxon>
        <taxon>Streptomycetaceae</taxon>
        <taxon>Streptomyces</taxon>
    </lineage>
</organism>
<dbReference type="EMBL" id="BLIN01000002">
    <property type="protein sequence ID" value="GFE05296.1"/>
    <property type="molecule type" value="Genomic_DNA"/>
</dbReference>
<dbReference type="Proteomes" id="UP000435837">
    <property type="component" value="Unassembled WGS sequence"/>
</dbReference>
<comment type="caution">
    <text evidence="2">The sequence shown here is derived from an EMBL/GenBank/DDBJ whole genome shotgun (WGS) entry which is preliminary data.</text>
</comment>
<name>A0A640S4H3_9ACTN</name>
<sequence>MFAPDAAVMESLLETARATRAPSVPFSPVNTGQEGREGTPQNEGDKQHFPRSAPNGRPGPH</sequence>
<feature type="region of interest" description="Disordered" evidence="1">
    <location>
        <begin position="14"/>
        <end position="61"/>
    </location>
</feature>
<reference evidence="2 3" key="1">
    <citation type="submission" date="2019-12" db="EMBL/GenBank/DDBJ databases">
        <title>Whole genome shotgun sequence of Streptomyces caniferus NBRC 15389.</title>
        <authorList>
            <person name="Ichikawa N."/>
            <person name="Kimura A."/>
            <person name="Kitahashi Y."/>
            <person name="Komaki H."/>
            <person name="Tamura T."/>
        </authorList>
    </citation>
    <scope>NUCLEOTIDE SEQUENCE [LARGE SCALE GENOMIC DNA]</scope>
    <source>
        <strain evidence="2 3">NBRC 15389</strain>
    </source>
</reference>
<evidence type="ECO:0000256" key="1">
    <source>
        <dbReference type="SAM" id="MobiDB-lite"/>
    </source>
</evidence>